<sequence length="134" mass="15702">MFSYLFSKAFGMSPSHSAHNTPHLSIPNKVENTNYADSFDSRIITTVFGRKQGTKDRKRKWKKSVRFHLFHNTLHRYDWWTLGHDDFLETLAQKGKCASMEKYKNVICHTLPKEACPCRKGDLLSQFVMGYWLL</sequence>
<accession>A0A3N4JXK8</accession>
<dbReference type="Proteomes" id="UP000276215">
    <property type="component" value="Unassembled WGS sequence"/>
</dbReference>
<gene>
    <name evidence="1" type="ORF">L873DRAFT_1788233</name>
</gene>
<evidence type="ECO:0000313" key="2">
    <source>
        <dbReference type="Proteomes" id="UP000276215"/>
    </source>
</evidence>
<organism evidence="1 2">
    <name type="scientific">Choiromyces venosus 120613-1</name>
    <dbReference type="NCBI Taxonomy" id="1336337"/>
    <lineage>
        <taxon>Eukaryota</taxon>
        <taxon>Fungi</taxon>
        <taxon>Dikarya</taxon>
        <taxon>Ascomycota</taxon>
        <taxon>Pezizomycotina</taxon>
        <taxon>Pezizomycetes</taxon>
        <taxon>Pezizales</taxon>
        <taxon>Tuberaceae</taxon>
        <taxon>Choiromyces</taxon>
    </lineage>
</organism>
<name>A0A3N4JXK8_9PEZI</name>
<protein>
    <submittedName>
        <fullName evidence="1">Uncharacterized protein</fullName>
    </submittedName>
</protein>
<dbReference type="EMBL" id="ML120372">
    <property type="protein sequence ID" value="RPB01572.1"/>
    <property type="molecule type" value="Genomic_DNA"/>
</dbReference>
<proteinExistence type="predicted"/>
<dbReference type="AlphaFoldDB" id="A0A3N4JXK8"/>
<reference evidence="1 2" key="1">
    <citation type="journal article" date="2018" name="Nat. Ecol. Evol.">
        <title>Pezizomycetes genomes reveal the molecular basis of ectomycorrhizal truffle lifestyle.</title>
        <authorList>
            <person name="Murat C."/>
            <person name="Payen T."/>
            <person name="Noel B."/>
            <person name="Kuo A."/>
            <person name="Morin E."/>
            <person name="Chen J."/>
            <person name="Kohler A."/>
            <person name="Krizsan K."/>
            <person name="Balestrini R."/>
            <person name="Da Silva C."/>
            <person name="Montanini B."/>
            <person name="Hainaut M."/>
            <person name="Levati E."/>
            <person name="Barry K.W."/>
            <person name="Belfiori B."/>
            <person name="Cichocki N."/>
            <person name="Clum A."/>
            <person name="Dockter R.B."/>
            <person name="Fauchery L."/>
            <person name="Guy J."/>
            <person name="Iotti M."/>
            <person name="Le Tacon F."/>
            <person name="Lindquist E.A."/>
            <person name="Lipzen A."/>
            <person name="Malagnac F."/>
            <person name="Mello A."/>
            <person name="Molinier V."/>
            <person name="Miyauchi S."/>
            <person name="Poulain J."/>
            <person name="Riccioni C."/>
            <person name="Rubini A."/>
            <person name="Sitrit Y."/>
            <person name="Splivallo R."/>
            <person name="Traeger S."/>
            <person name="Wang M."/>
            <person name="Zifcakova L."/>
            <person name="Wipf D."/>
            <person name="Zambonelli A."/>
            <person name="Paolocci F."/>
            <person name="Nowrousian M."/>
            <person name="Ottonello S."/>
            <person name="Baldrian P."/>
            <person name="Spatafora J.W."/>
            <person name="Henrissat B."/>
            <person name="Nagy L.G."/>
            <person name="Aury J.M."/>
            <person name="Wincker P."/>
            <person name="Grigoriev I.V."/>
            <person name="Bonfante P."/>
            <person name="Martin F.M."/>
        </authorList>
    </citation>
    <scope>NUCLEOTIDE SEQUENCE [LARGE SCALE GENOMIC DNA]</scope>
    <source>
        <strain evidence="1 2">120613-1</strain>
    </source>
</reference>
<dbReference type="OrthoDB" id="5480847at2759"/>
<evidence type="ECO:0000313" key="1">
    <source>
        <dbReference type="EMBL" id="RPB01572.1"/>
    </source>
</evidence>
<keyword evidence="2" id="KW-1185">Reference proteome</keyword>